<feature type="transmembrane region" description="Helical" evidence="1">
    <location>
        <begin position="6"/>
        <end position="26"/>
    </location>
</feature>
<proteinExistence type="predicted"/>
<evidence type="ECO:0000313" key="3">
    <source>
        <dbReference type="Proteomes" id="UP000011096"/>
    </source>
</evidence>
<evidence type="ECO:0000313" key="2">
    <source>
        <dbReference type="EMBL" id="KAF4482668.1"/>
    </source>
</evidence>
<dbReference type="EMBL" id="ANPB02000005">
    <property type="protein sequence ID" value="KAF4482668.1"/>
    <property type="molecule type" value="Genomic_DNA"/>
</dbReference>
<keyword evidence="1" id="KW-1133">Transmembrane helix</keyword>
<dbReference type="AlphaFoldDB" id="A0A7J6J0D4"/>
<keyword evidence="1" id="KW-0472">Membrane</keyword>
<comment type="caution">
    <text evidence="2">The sequence shown here is derived from an EMBL/GenBank/DDBJ whole genome shotgun (WGS) entry which is preliminary data.</text>
</comment>
<evidence type="ECO:0000256" key="1">
    <source>
        <dbReference type="SAM" id="Phobius"/>
    </source>
</evidence>
<name>A0A7J6J0D4_COLFN</name>
<dbReference type="OrthoDB" id="4851386at2759"/>
<protein>
    <submittedName>
        <fullName evidence="2">Uncharacterized protein</fullName>
    </submittedName>
</protein>
<organism evidence="2 3">
    <name type="scientific">Colletotrichum fructicola (strain Nara gc5)</name>
    <name type="common">Anthracnose fungus</name>
    <name type="synonym">Colletotrichum gloeosporioides (strain Nara gc5)</name>
    <dbReference type="NCBI Taxonomy" id="1213859"/>
    <lineage>
        <taxon>Eukaryota</taxon>
        <taxon>Fungi</taxon>
        <taxon>Dikarya</taxon>
        <taxon>Ascomycota</taxon>
        <taxon>Pezizomycotina</taxon>
        <taxon>Sordariomycetes</taxon>
        <taxon>Hypocreomycetidae</taxon>
        <taxon>Glomerellales</taxon>
        <taxon>Glomerellaceae</taxon>
        <taxon>Colletotrichum</taxon>
        <taxon>Colletotrichum gloeosporioides species complex</taxon>
    </lineage>
</organism>
<accession>A0A7J6J0D4</accession>
<dbReference type="InParanoid" id="A0A7J6J0D4"/>
<gene>
    <name evidence="2" type="ORF">CGGC5_v008785</name>
</gene>
<reference evidence="2 3" key="2">
    <citation type="submission" date="2020-04" db="EMBL/GenBank/DDBJ databases">
        <title>Genome sequencing and assembly of multiple isolates from the Colletotrichum gloeosporioides species complex.</title>
        <authorList>
            <person name="Gan P."/>
            <person name="Shirasu K."/>
        </authorList>
    </citation>
    <scope>NUCLEOTIDE SEQUENCE [LARGE SCALE GENOMIC DNA]</scope>
    <source>
        <strain evidence="2 3">Nara gc5</strain>
    </source>
</reference>
<dbReference type="Proteomes" id="UP000011096">
    <property type="component" value="Unassembled WGS sequence"/>
</dbReference>
<keyword evidence="1" id="KW-0812">Transmembrane</keyword>
<keyword evidence="3" id="KW-1185">Reference proteome</keyword>
<sequence>MEVTMEAIIAIVSLVVGLPSTIFILWKCCRRRRYCFGQATQPFRPFANDTSMQFESSPYEESFTRRQSYPSFRTWTVIGFQVDAAPCPDSFYGMHPLRGWPAYGSNEVGYVRT</sequence>
<dbReference type="GeneID" id="90980010"/>
<reference evidence="2 3" key="1">
    <citation type="submission" date="2012-08" db="EMBL/GenBank/DDBJ databases">
        <authorList>
            <person name="Gan P.H.P."/>
            <person name="Ikeda K."/>
            <person name="Irieda H."/>
            <person name="Narusaka M."/>
            <person name="O'Connell R.J."/>
            <person name="Narusaka Y."/>
            <person name="Takano Y."/>
            <person name="Kubo Y."/>
            <person name="Shirasu K."/>
        </authorList>
    </citation>
    <scope>NUCLEOTIDE SEQUENCE [LARGE SCALE GENOMIC DNA]</scope>
    <source>
        <strain evidence="2 3">Nara gc5</strain>
    </source>
</reference>
<dbReference type="RefSeq" id="XP_066008474.1">
    <property type="nucleotide sequence ID" value="XM_066152060.1"/>
</dbReference>